<dbReference type="Gene3D" id="1.20.210.10">
    <property type="entry name" value="Cytochrome c oxidase-like, subunit I domain"/>
    <property type="match status" value="1"/>
</dbReference>
<protein>
    <submittedName>
        <fullName evidence="2">Uncharacterized protein</fullName>
    </submittedName>
</protein>
<name>A4TWU0_9PROT</name>
<feature type="transmembrane region" description="Helical" evidence="1">
    <location>
        <begin position="287"/>
        <end position="310"/>
    </location>
</feature>
<reference evidence="2" key="1">
    <citation type="journal article" date="2007" name="J. Bacteriol.">
        <title>Comparative genome analysis of four magnetotactic bacteria reveals a complex set of group-specific genes implicated in magnetosome biomineralization and function.</title>
        <authorList>
            <person name="Richter M."/>
            <person name="Kube M."/>
            <person name="Bazylinski D.A."/>
            <person name="Lombardot T."/>
            <person name="Gloeckner F.O."/>
            <person name="Reinhardt R."/>
            <person name="Schueler D."/>
        </authorList>
    </citation>
    <scope>NUCLEOTIDE SEQUENCE</scope>
    <source>
        <strain evidence="2">MSR-1</strain>
    </source>
</reference>
<feature type="transmembrane region" description="Helical" evidence="1">
    <location>
        <begin position="150"/>
        <end position="173"/>
    </location>
</feature>
<dbReference type="InterPro" id="IPR036927">
    <property type="entry name" value="Cyt_c_oxase-like_su1_sf"/>
</dbReference>
<proteinExistence type="predicted"/>
<feature type="transmembrane region" description="Helical" evidence="1">
    <location>
        <begin position="247"/>
        <end position="266"/>
    </location>
</feature>
<sequence length="424" mass="43947">MFGGAFMMGAKDRLLPPAIPFRFFATAIVYHLAGWAVLLWAADGLPGYQGGLGPVLAALHLITLGVLAMTAMGAAYQMLPVATRRPLGPAWACSLSWWLFAPGVAVLSFGLADGALWALHGGATLAISGLALFGGLVARNLMRVSDLPAVTGPVWVALASLLAVLVLAGLLIADVGQGFLPDRASLAAGHGVLAGYGFMGMLVMGFSAVLVPMFVLAPAIPDAHAKPVVMVAAMALAAGASGAVLGWAWLAGLAALLGLVAALLYLRLQRRVLAARMRKRLEPFFRLLKGGWTALPLSLLAAVILALGPWPHVSGPVWGLLLVVGWLLSFATGILQRIMPFLASMHSAARGGKTVLLSHLTAQPVLMVHAAAHAGALALLLTAIGLDSPLIARLGALCGLVGALAFAVFAIIMMVRYRAHHRSQ</sequence>
<keyword evidence="1" id="KW-0472">Membrane</keyword>
<evidence type="ECO:0000313" key="2">
    <source>
        <dbReference type="EMBL" id="CAM75097.1"/>
    </source>
</evidence>
<feature type="transmembrane region" description="Helical" evidence="1">
    <location>
        <begin position="356"/>
        <end position="384"/>
    </location>
</feature>
<dbReference type="RefSeq" id="WP_106002298.1">
    <property type="nucleotide sequence ID" value="NZ_CP027527.1"/>
</dbReference>
<feature type="transmembrane region" description="Helical" evidence="1">
    <location>
        <begin position="117"/>
        <end position="138"/>
    </location>
</feature>
<feature type="transmembrane region" description="Helical" evidence="1">
    <location>
        <begin position="223"/>
        <end position="241"/>
    </location>
</feature>
<dbReference type="AlphaFoldDB" id="A4TWU0"/>
<feature type="transmembrane region" description="Helical" evidence="1">
    <location>
        <begin position="390"/>
        <end position="415"/>
    </location>
</feature>
<keyword evidence="1" id="KW-0812">Transmembrane</keyword>
<feature type="transmembrane region" description="Helical" evidence="1">
    <location>
        <begin position="21"/>
        <end position="42"/>
    </location>
</feature>
<feature type="transmembrane region" description="Helical" evidence="1">
    <location>
        <begin position="88"/>
        <end position="111"/>
    </location>
</feature>
<keyword evidence="1" id="KW-1133">Transmembrane helix</keyword>
<feature type="transmembrane region" description="Helical" evidence="1">
    <location>
        <begin position="316"/>
        <end position="335"/>
    </location>
</feature>
<organism evidence="2">
    <name type="scientific">Magnetospirillum gryphiswaldense</name>
    <dbReference type="NCBI Taxonomy" id="55518"/>
    <lineage>
        <taxon>Bacteria</taxon>
        <taxon>Pseudomonadati</taxon>
        <taxon>Pseudomonadota</taxon>
        <taxon>Alphaproteobacteria</taxon>
        <taxon>Rhodospirillales</taxon>
        <taxon>Rhodospirillaceae</taxon>
        <taxon>Magnetospirillum</taxon>
    </lineage>
</organism>
<dbReference type="EMBL" id="CU459003">
    <property type="protein sequence ID" value="CAM75097.1"/>
    <property type="molecule type" value="Genomic_DNA"/>
</dbReference>
<gene>
    <name evidence="2" type="ORF">MGR_0730</name>
</gene>
<accession>A4TWU0</accession>
<feature type="transmembrane region" description="Helical" evidence="1">
    <location>
        <begin position="193"/>
        <end position="216"/>
    </location>
</feature>
<evidence type="ECO:0000256" key="1">
    <source>
        <dbReference type="SAM" id="Phobius"/>
    </source>
</evidence>
<feature type="transmembrane region" description="Helical" evidence="1">
    <location>
        <begin position="54"/>
        <end position="76"/>
    </location>
</feature>